<feature type="transmembrane region" description="Helical" evidence="8">
    <location>
        <begin position="190"/>
        <end position="213"/>
    </location>
</feature>
<keyword evidence="5" id="KW-0862">Zinc</keyword>
<evidence type="ECO:0000256" key="5">
    <source>
        <dbReference type="ARBA" id="ARBA00022833"/>
    </source>
</evidence>
<keyword evidence="9" id="KW-0732">Signal</keyword>
<accession>A1K417</accession>
<dbReference type="PANTHER" id="PTHR11040:SF211">
    <property type="entry name" value="ZINC TRANSPORTER ZIP11"/>
    <property type="match status" value="1"/>
</dbReference>
<keyword evidence="7 8" id="KW-0472">Membrane</keyword>
<feature type="transmembrane region" description="Helical" evidence="8">
    <location>
        <begin position="220"/>
        <end position="244"/>
    </location>
</feature>
<keyword evidence="3" id="KW-1003">Cell membrane</keyword>
<protein>
    <submittedName>
        <fullName evidence="10">Cation transporter protein</fullName>
    </submittedName>
</protein>
<dbReference type="STRING" id="62928.azo0955"/>
<evidence type="ECO:0000256" key="4">
    <source>
        <dbReference type="ARBA" id="ARBA00022692"/>
    </source>
</evidence>
<dbReference type="Pfam" id="PF02535">
    <property type="entry name" value="Zip"/>
    <property type="match status" value="1"/>
</dbReference>
<dbReference type="PANTHER" id="PTHR11040">
    <property type="entry name" value="ZINC/IRON TRANSPORTER"/>
    <property type="match status" value="1"/>
</dbReference>
<dbReference type="InterPro" id="IPR003689">
    <property type="entry name" value="ZIP"/>
</dbReference>
<feature type="signal peptide" evidence="9">
    <location>
        <begin position="1"/>
        <end position="18"/>
    </location>
</feature>
<evidence type="ECO:0000256" key="1">
    <source>
        <dbReference type="ARBA" id="ARBA00004651"/>
    </source>
</evidence>
<organism evidence="10 11">
    <name type="scientific">Azoarcus sp. (strain BH72)</name>
    <dbReference type="NCBI Taxonomy" id="418699"/>
    <lineage>
        <taxon>Bacteria</taxon>
        <taxon>Pseudomonadati</taxon>
        <taxon>Pseudomonadota</taxon>
        <taxon>Betaproteobacteria</taxon>
        <taxon>Rhodocyclales</taxon>
        <taxon>Zoogloeaceae</taxon>
        <taxon>Azoarcus</taxon>
    </lineage>
</organism>
<keyword evidence="4 8" id="KW-0812">Transmembrane</keyword>
<feature type="transmembrane region" description="Helical" evidence="8">
    <location>
        <begin position="120"/>
        <end position="139"/>
    </location>
</feature>
<feature type="transmembrane region" description="Helical" evidence="8">
    <location>
        <begin position="56"/>
        <end position="75"/>
    </location>
</feature>
<dbReference type="Proteomes" id="UP000002588">
    <property type="component" value="Chromosome"/>
</dbReference>
<comment type="similarity">
    <text evidence="2">Belongs to the ZIP transporter (TC 2.A.5) family.</text>
</comment>
<dbReference type="GO" id="GO:0005385">
    <property type="term" value="F:zinc ion transmembrane transporter activity"/>
    <property type="evidence" value="ECO:0007669"/>
    <property type="project" value="TreeGrafter"/>
</dbReference>
<dbReference type="GO" id="GO:0005886">
    <property type="term" value="C:plasma membrane"/>
    <property type="evidence" value="ECO:0007669"/>
    <property type="project" value="UniProtKB-SubCell"/>
</dbReference>
<sequence>MVAKVARLHFMPASPASAARALAGWLIALTGLALLATRLAGEIGGGAIGGPVGDALAGGAMSAAATALGALPLLVMRRIGAGVQGLLLGFGAGVMLAASVFSLLLPAFDAAHALGTTGPAAVGVVAAGLALGAALLLVMDRALPHSHAPDGTRSATAVWLFVFAIAVHNIPEGLAIGVATGMNVTEAGSANAVATGISLQNVPEGLIVAIALAAAGYGRLFAFAVAAISGLIEPVAAVAGSMLVSTATALLPWGLAGAAGAMLFVVSHEIIPESHRRGHETLATAGLVAGFIAMLMMDRLLG</sequence>
<feature type="transmembrane region" description="Helical" evidence="8">
    <location>
        <begin position="151"/>
        <end position="170"/>
    </location>
</feature>
<evidence type="ECO:0000256" key="9">
    <source>
        <dbReference type="SAM" id="SignalP"/>
    </source>
</evidence>
<dbReference type="eggNOG" id="COG0428">
    <property type="taxonomic scope" value="Bacteria"/>
</dbReference>
<evidence type="ECO:0000256" key="8">
    <source>
        <dbReference type="SAM" id="Phobius"/>
    </source>
</evidence>
<gene>
    <name evidence="10" type="primary">gufA</name>
    <name evidence="10" type="ordered locus">azo0955</name>
</gene>
<dbReference type="HOGENOM" id="CLU_015114_1_2_4"/>
<dbReference type="EMBL" id="AM406670">
    <property type="protein sequence ID" value="CAL93572.1"/>
    <property type="molecule type" value="Genomic_DNA"/>
</dbReference>
<evidence type="ECO:0000256" key="2">
    <source>
        <dbReference type="ARBA" id="ARBA00006939"/>
    </source>
</evidence>
<reference evidence="10 11" key="1">
    <citation type="journal article" date="2006" name="Nat. Biotechnol.">
        <title>Complete genome of the mutualistic, N2-fixing grass endophyte Azoarcus sp. strain BH72.</title>
        <authorList>
            <person name="Krause A."/>
            <person name="Ramakumar A."/>
            <person name="Bartels D."/>
            <person name="Battistoni F."/>
            <person name="Bekel T."/>
            <person name="Boch J."/>
            <person name="Boehm M."/>
            <person name="Friedrich F."/>
            <person name="Hurek T."/>
            <person name="Krause L."/>
            <person name="Linke B."/>
            <person name="McHardy A.C."/>
            <person name="Sarkar A."/>
            <person name="Schneiker S."/>
            <person name="Syed A.A."/>
            <person name="Thauer R."/>
            <person name="Vorhoelter F.-J."/>
            <person name="Weidner S."/>
            <person name="Puehler A."/>
            <person name="Reinhold-Hurek B."/>
            <person name="Kaiser O."/>
            <person name="Goesmann A."/>
        </authorList>
    </citation>
    <scope>NUCLEOTIDE SEQUENCE [LARGE SCALE GENOMIC DNA]</scope>
    <source>
        <strain evidence="10 11">BH72</strain>
    </source>
</reference>
<feature type="transmembrane region" description="Helical" evidence="8">
    <location>
        <begin position="282"/>
        <end position="301"/>
    </location>
</feature>
<feature type="transmembrane region" description="Helical" evidence="8">
    <location>
        <begin position="250"/>
        <end position="270"/>
    </location>
</feature>
<comment type="subcellular location">
    <subcellularLocation>
        <location evidence="1">Cell membrane</location>
        <topology evidence="1">Multi-pass membrane protein</topology>
    </subcellularLocation>
</comment>
<evidence type="ECO:0000256" key="3">
    <source>
        <dbReference type="ARBA" id="ARBA00022475"/>
    </source>
</evidence>
<evidence type="ECO:0000313" key="10">
    <source>
        <dbReference type="EMBL" id="CAL93572.1"/>
    </source>
</evidence>
<evidence type="ECO:0000256" key="7">
    <source>
        <dbReference type="ARBA" id="ARBA00023136"/>
    </source>
</evidence>
<name>A1K417_AZOSB</name>
<dbReference type="AlphaFoldDB" id="A1K417"/>
<proteinExistence type="inferred from homology"/>
<feature type="transmembrane region" description="Helical" evidence="8">
    <location>
        <begin position="87"/>
        <end position="108"/>
    </location>
</feature>
<evidence type="ECO:0000256" key="6">
    <source>
        <dbReference type="ARBA" id="ARBA00022989"/>
    </source>
</evidence>
<feature type="chain" id="PRO_5002636007" evidence="9">
    <location>
        <begin position="19"/>
        <end position="302"/>
    </location>
</feature>
<evidence type="ECO:0000313" key="11">
    <source>
        <dbReference type="Proteomes" id="UP000002588"/>
    </source>
</evidence>
<dbReference type="RefSeq" id="WP_011764689.1">
    <property type="nucleotide sequence ID" value="NC_008702.1"/>
</dbReference>
<dbReference type="KEGG" id="azo:azo0955"/>
<keyword evidence="11" id="KW-1185">Reference proteome</keyword>
<keyword evidence="6 8" id="KW-1133">Transmembrane helix</keyword>